<organism evidence="1 2">
    <name type="scientific">Caulobacter mirabilis</name>
    <dbReference type="NCBI Taxonomy" id="69666"/>
    <lineage>
        <taxon>Bacteria</taxon>
        <taxon>Pseudomonadati</taxon>
        <taxon>Pseudomonadota</taxon>
        <taxon>Alphaproteobacteria</taxon>
        <taxon>Caulobacterales</taxon>
        <taxon>Caulobacteraceae</taxon>
        <taxon>Caulobacter</taxon>
    </lineage>
</organism>
<accession>A0A2D2B2Z4</accession>
<dbReference type="AlphaFoldDB" id="A0A2D2B2Z4"/>
<proteinExistence type="predicted"/>
<name>A0A2D2B2Z4_9CAUL</name>
<dbReference type="EMBL" id="CP024201">
    <property type="protein sequence ID" value="ATQ44613.1"/>
    <property type="molecule type" value="Genomic_DNA"/>
</dbReference>
<protein>
    <submittedName>
        <fullName evidence="1">Uncharacterized protein</fullName>
    </submittedName>
</protein>
<dbReference type="RefSeq" id="WP_099623861.1">
    <property type="nucleotide sequence ID" value="NZ_CP024201.1"/>
</dbReference>
<reference evidence="1 2" key="1">
    <citation type="submission" date="2017-10" db="EMBL/GenBank/DDBJ databases">
        <title>Genome sequence of Caulobacter mirabilis FWC38.</title>
        <authorList>
            <person name="Fiebig A."/>
            <person name="Crosson S."/>
        </authorList>
    </citation>
    <scope>NUCLEOTIDE SEQUENCE [LARGE SCALE GENOMIC DNA]</scope>
    <source>
        <strain evidence="1 2">FWC 38</strain>
    </source>
</reference>
<evidence type="ECO:0000313" key="2">
    <source>
        <dbReference type="Proteomes" id="UP000228945"/>
    </source>
</evidence>
<dbReference type="Proteomes" id="UP000228945">
    <property type="component" value="Chromosome"/>
</dbReference>
<evidence type="ECO:0000313" key="1">
    <source>
        <dbReference type="EMBL" id="ATQ44613.1"/>
    </source>
</evidence>
<gene>
    <name evidence="1" type="ORF">CSW64_20560</name>
</gene>
<dbReference type="KEGG" id="cmb:CSW64_20560"/>
<keyword evidence="2" id="KW-1185">Reference proteome</keyword>
<sequence>MADGYAFETIENSSQDLDDLVDASIRPFHQSLTTSARQGADAGVPIVCPGDVDIDDFGKNLHDVLDRPSWAAVKQAYARIDL</sequence>